<accession>A0ABV8KG37</accession>
<comment type="caution">
    <text evidence="1">The sequence shown here is derived from an EMBL/GenBank/DDBJ whole genome shotgun (WGS) entry which is preliminary data.</text>
</comment>
<keyword evidence="2" id="KW-1185">Reference proteome</keyword>
<evidence type="ECO:0000313" key="2">
    <source>
        <dbReference type="Proteomes" id="UP001595868"/>
    </source>
</evidence>
<organism evidence="1 2">
    <name type="scientific">Micromonospora zhanjiangensis</name>
    <dbReference type="NCBI Taxonomy" id="1522057"/>
    <lineage>
        <taxon>Bacteria</taxon>
        <taxon>Bacillati</taxon>
        <taxon>Actinomycetota</taxon>
        <taxon>Actinomycetes</taxon>
        <taxon>Micromonosporales</taxon>
        <taxon>Micromonosporaceae</taxon>
        <taxon>Micromonospora</taxon>
    </lineage>
</organism>
<evidence type="ECO:0000313" key="1">
    <source>
        <dbReference type="EMBL" id="MFC4104964.1"/>
    </source>
</evidence>
<reference evidence="2" key="1">
    <citation type="journal article" date="2019" name="Int. J. Syst. Evol. Microbiol.">
        <title>The Global Catalogue of Microorganisms (GCM) 10K type strain sequencing project: providing services to taxonomists for standard genome sequencing and annotation.</title>
        <authorList>
            <consortium name="The Broad Institute Genomics Platform"/>
            <consortium name="The Broad Institute Genome Sequencing Center for Infectious Disease"/>
            <person name="Wu L."/>
            <person name="Ma J."/>
        </authorList>
    </citation>
    <scope>NUCLEOTIDE SEQUENCE [LARGE SCALE GENOMIC DNA]</scope>
    <source>
        <strain evidence="2">2902at01</strain>
    </source>
</reference>
<dbReference type="RefSeq" id="WP_377542507.1">
    <property type="nucleotide sequence ID" value="NZ_JBHSBN010000002.1"/>
</dbReference>
<sequence length="124" mass="12989">MTLRTAAFGAVFLVSDADPGPISMIKESFAASDTINDSSGLVKDVLTTGPLPRLPDDRVAVEEVVLPALRRSVEILEVRAPDEVGRYRATVVAAVRQVAEATRGVNEAESTVVVKVMGALGALG</sequence>
<protein>
    <submittedName>
        <fullName evidence="1">Uncharacterized protein</fullName>
    </submittedName>
</protein>
<dbReference type="Proteomes" id="UP001595868">
    <property type="component" value="Unassembled WGS sequence"/>
</dbReference>
<proteinExistence type="predicted"/>
<name>A0ABV8KG37_9ACTN</name>
<dbReference type="EMBL" id="JBHSBN010000002">
    <property type="protein sequence ID" value="MFC4104964.1"/>
    <property type="molecule type" value="Genomic_DNA"/>
</dbReference>
<gene>
    <name evidence="1" type="ORF">ACFOX0_03285</name>
</gene>